<name>A0A812KNK7_9DINO</name>
<feature type="non-terminal residue" evidence="1">
    <location>
        <position position="157"/>
    </location>
</feature>
<sequence length="157" mass="17013">AMPDPSAIAAPFFPFVGRVAVLTPKDSLKEAISNISVTDIVGNVSASDLFGSSDGSNETTTQGPKATEDPELKVLLENALQVSEAMQQAKAKGTAEVEVDEARILQLEDAAKMDEAVRHDLADVKRKVEALQCRFLRGQEQWNVKPLPYNTLEMSTL</sequence>
<protein>
    <submittedName>
        <fullName evidence="1">Uncharacterized protein</fullName>
    </submittedName>
</protein>
<evidence type="ECO:0000313" key="2">
    <source>
        <dbReference type="Proteomes" id="UP000601435"/>
    </source>
</evidence>
<reference evidence="1" key="1">
    <citation type="submission" date="2021-02" db="EMBL/GenBank/DDBJ databases">
        <authorList>
            <person name="Dougan E. K."/>
            <person name="Rhodes N."/>
            <person name="Thang M."/>
            <person name="Chan C."/>
        </authorList>
    </citation>
    <scope>NUCLEOTIDE SEQUENCE</scope>
</reference>
<keyword evidence="2" id="KW-1185">Reference proteome</keyword>
<dbReference type="EMBL" id="CAJNJA010007645">
    <property type="protein sequence ID" value="CAE7227183.1"/>
    <property type="molecule type" value="Genomic_DNA"/>
</dbReference>
<dbReference type="Proteomes" id="UP000601435">
    <property type="component" value="Unassembled WGS sequence"/>
</dbReference>
<dbReference type="AlphaFoldDB" id="A0A812KNK7"/>
<organism evidence="1 2">
    <name type="scientific">Symbiodinium necroappetens</name>
    <dbReference type="NCBI Taxonomy" id="1628268"/>
    <lineage>
        <taxon>Eukaryota</taxon>
        <taxon>Sar</taxon>
        <taxon>Alveolata</taxon>
        <taxon>Dinophyceae</taxon>
        <taxon>Suessiales</taxon>
        <taxon>Symbiodiniaceae</taxon>
        <taxon>Symbiodinium</taxon>
    </lineage>
</organism>
<proteinExistence type="predicted"/>
<evidence type="ECO:0000313" key="1">
    <source>
        <dbReference type="EMBL" id="CAE7227183.1"/>
    </source>
</evidence>
<dbReference type="OrthoDB" id="424361at2759"/>
<accession>A0A812KNK7</accession>
<gene>
    <name evidence="1" type="ORF">SNEC2469_LOCUS3278</name>
</gene>
<comment type="caution">
    <text evidence="1">The sequence shown here is derived from an EMBL/GenBank/DDBJ whole genome shotgun (WGS) entry which is preliminary data.</text>
</comment>